<dbReference type="OrthoDB" id="5428890at2759"/>
<evidence type="ECO:0000313" key="3">
    <source>
        <dbReference type="EMBL" id="KUJ13465.1"/>
    </source>
</evidence>
<dbReference type="KEGG" id="psco:LY89DRAFT_737445"/>
<keyword evidence="2" id="KW-0472">Membrane</keyword>
<proteinExistence type="predicted"/>
<evidence type="ECO:0000313" key="4">
    <source>
        <dbReference type="Proteomes" id="UP000070700"/>
    </source>
</evidence>
<dbReference type="InParanoid" id="A0A194WZU1"/>
<dbReference type="AlphaFoldDB" id="A0A194WZU1"/>
<protein>
    <submittedName>
        <fullName evidence="3">Uncharacterized protein</fullName>
    </submittedName>
</protein>
<evidence type="ECO:0000256" key="2">
    <source>
        <dbReference type="SAM" id="Phobius"/>
    </source>
</evidence>
<keyword evidence="2" id="KW-0812">Transmembrane</keyword>
<feature type="transmembrane region" description="Helical" evidence="2">
    <location>
        <begin position="511"/>
        <end position="536"/>
    </location>
</feature>
<feature type="compositionally biased region" description="Basic and acidic residues" evidence="1">
    <location>
        <begin position="81"/>
        <end position="90"/>
    </location>
</feature>
<feature type="compositionally biased region" description="Polar residues" evidence="1">
    <location>
        <begin position="45"/>
        <end position="62"/>
    </location>
</feature>
<gene>
    <name evidence="3" type="ORF">LY89DRAFT_737445</name>
</gene>
<feature type="region of interest" description="Disordered" evidence="1">
    <location>
        <begin position="44"/>
        <end position="90"/>
    </location>
</feature>
<dbReference type="Proteomes" id="UP000070700">
    <property type="component" value="Unassembled WGS sequence"/>
</dbReference>
<keyword evidence="4" id="KW-1185">Reference proteome</keyword>
<dbReference type="GeneID" id="28829979"/>
<name>A0A194WZU1_MOLSC</name>
<dbReference type="RefSeq" id="XP_018067820.1">
    <property type="nucleotide sequence ID" value="XM_018220253.1"/>
</dbReference>
<dbReference type="EMBL" id="KQ947422">
    <property type="protein sequence ID" value="KUJ13465.1"/>
    <property type="molecule type" value="Genomic_DNA"/>
</dbReference>
<keyword evidence="2" id="KW-1133">Transmembrane helix</keyword>
<sequence>MSTSPAKELVTLPLLKLQQLAELFAQALRETKERKPDVEYGIDVSHNTATSGTRTQIASSTARPERDGSDPAGHVTSSHPDMSESRDSRRNIITEIWKNVKKREFEATSTEKKEQPSLNLPQAKCRTIETVELLFQPYPASIDPEPQKWNKERAMVVAHRLRGLARDLDSEDINRSAGVLACIVASIASKDLEKPRLGTVLDICYQSGILDRPSSPNRTQYIEHASHVIRGLVASNEFLDFQTIEDSWRADWLDIFAERSLKEILGIELSALVQILHAVDPEPTLLETATGTDFRADDLNFKTLQKIGGLRVMWSQKLEDHLRLDHQNKIIYISWFPVPNLRTWREPSDFSGYQSFLLDNLPRTFLDSRWTNVRLSQQQLIGLEFELESSWAILFATGGITQAKRQAVYESLWTPSWHSIPELERFFLENPWALQEQKDRQVQQGHTYNNDFRFNQYADTLQHIQDKEYIAYDIFPMLETRLRQLRYYMDHRKPQSFRELWNDNHDPLNYYTFWCVIIFGALTIFLALLSLSVSIAQTWAAFRVLKQSN</sequence>
<accession>A0A194WZU1</accession>
<reference evidence="3 4" key="1">
    <citation type="submission" date="2015-10" db="EMBL/GenBank/DDBJ databases">
        <title>Full genome of DAOMC 229536 Phialocephala scopiformis, a fungal endophyte of spruce producing the potent anti-insectan compound rugulosin.</title>
        <authorList>
            <consortium name="DOE Joint Genome Institute"/>
            <person name="Walker A.K."/>
            <person name="Frasz S.L."/>
            <person name="Seifert K.A."/>
            <person name="Miller J.D."/>
            <person name="Mondo S.J."/>
            <person name="Labutti K."/>
            <person name="Lipzen A."/>
            <person name="Dockter R."/>
            <person name="Kennedy M."/>
            <person name="Grigoriev I.V."/>
            <person name="Spatafora J.W."/>
        </authorList>
    </citation>
    <scope>NUCLEOTIDE SEQUENCE [LARGE SCALE GENOMIC DNA]</scope>
    <source>
        <strain evidence="3 4">CBS 120377</strain>
    </source>
</reference>
<evidence type="ECO:0000256" key="1">
    <source>
        <dbReference type="SAM" id="MobiDB-lite"/>
    </source>
</evidence>
<organism evidence="3 4">
    <name type="scientific">Mollisia scopiformis</name>
    <name type="common">Conifer needle endophyte fungus</name>
    <name type="synonym">Phialocephala scopiformis</name>
    <dbReference type="NCBI Taxonomy" id="149040"/>
    <lineage>
        <taxon>Eukaryota</taxon>
        <taxon>Fungi</taxon>
        <taxon>Dikarya</taxon>
        <taxon>Ascomycota</taxon>
        <taxon>Pezizomycotina</taxon>
        <taxon>Leotiomycetes</taxon>
        <taxon>Helotiales</taxon>
        <taxon>Mollisiaceae</taxon>
        <taxon>Mollisia</taxon>
    </lineage>
</organism>